<name>A0A023DKM6_9BACL</name>
<dbReference type="RefSeq" id="WP_042412403.1">
    <property type="nucleotide sequence ID" value="NZ_BAWO01000102.1"/>
</dbReference>
<evidence type="ECO:0000313" key="1">
    <source>
        <dbReference type="EMBL" id="GAJ41812.1"/>
    </source>
</evidence>
<reference evidence="1 2" key="1">
    <citation type="submission" date="2014-04" db="EMBL/GenBank/DDBJ databases">
        <title>Whole genome shotgun sequence of Geobacillus caldoxylosilyticus NBRC 107762.</title>
        <authorList>
            <person name="Hosoyama A."/>
            <person name="Hosoyama Y."/>
            <person name="Katano-Makiyama Y."/>
            <person name="Tsuchikane K."/>
            <person name="Ohji S."/>
            <person name="Ichikawa N."/>
            <person name="Yamazoe A."/>
            <person name="Fujita N."/>
        </authorList>
    </citation>
    <scope>NUCLEOTIDE SEQUENCE [LARGE SCALE GENOMIC DNA]</scope>
    <source>
        <strain evidence="1 2">NBRC 107762</strain>
    </source>
</reference>
<protein>
    <submittedName>
        <fullName evidence="1">Uncharacterized protein</fullName>
    </submittedName>
</protein>
<dbReference type="GeneID" id="301193351"/>
<gene>
    <name evidence="1" type="ORF">GCA01S_102_00050</name>
</gene>
<dbReference type="Proteomes" id="UP000023561">
    <property type="component" value="Unassembled WGS sequence"/>
</dbReference>
<dbReference type="InterPro" id="IPR049585">
    <property type="entry name" value="CdiI_EcoliA0-like"/>
</dbReference>
<evidence type="ECO:0000313" key="2">
    <source>
        <dbReference type="Proteomes" id="UP000023561"/>
    </source>
</evidence>
<dbReference type="EMBL" id="BAWO01000102">
    <property type="protein sequence ID" value="GAJ41812.1"/>
    <property type="molecule type" value="Genomic_DNA"/>
</dbReference>
<dbReference type="OrthoDB" id="6565706at2"/>
<dbReference type="AlphaFoldDB" id="A0A023DKM6"/>
<comment type="caution">
    <text evidence="1">The sequence shown here is derived from an EMBL/GenBank/DDBJ whole genome shotgun (WGS) entry which is preliminary data.</text>
</comment>
<dbReference type="CDD" id="cd20693">
    <property type="entry name" value="CdiI_EcoliA0-like"/>
    <property type="match status" value="1"/>
</dbReference>
<accession>A0A023DKM6</accession>
<organism evidence="1 2">
    <name type="scientific">Parageobacillus caldoxylosilyticus NBRC 107762</name>
    <dbReference type="NCBI Taxonomy" id="1220594"/>
    <lineage>
        <taxon>Bacteria</taxon>
        <taxon>Bacillati</taxon>
        <taxon>Bacillota</taxon>
        <taxon>Bacilli</taxon>
        <taxon>Bacillales</taxon>
        <taxon>Anoxybacillaceae</taxon>
        <taxon>Saccharococcus</taxon>
    </lineage>
</organism>
<sequence>MTLLDECIEALGEDAEILMNSEKEKVLDALESSFPFAEWGRIDWDKVSKKENVNTVDDIIAYLENCYQNFDPVVYIIWDEGTLPIIKSDLKKVLEVIDDVTAVSFDTWIFSPTSGYVIEIYHEGEVWVGIR</sequence>
<proteinExistence type="predicted"/>
<dbReference type="Pfam" id="PF24172">
    <property type="entry name" value="CdiI_ImmP"/>
    <property type="match status" value="1"/>
</dbReference>
<keyword evidence="2" id="KW-1185">Reference proteome</keyword>